<dbReference type="PANTHER" id="PTHR43818">
    <property type="entry name" value="BCDNA.GH03377"/>
    <property type="match status" value="1"/>
</dbReference>
<feature type="signal peptide" evidence="1">
    <location>
        <begin position="1"/>
        <end position="32"/>
    </location>
</feature>
<dbReference type="PANTHER" id="PTHR43818:SF12">
    <property type="entry name" value="NADH-DEPENDENT DEHYDROGENASE-RELATED"/>
    <property type="match status" value="1"/>
</dbReference>
<dbReference type="Pfam" id="PF22725">
    <property type="entry name" value="GFO_IDH_MocA_C3"/>
    <property type="match status" value="1"/>
</dbReference>
<dbReference type="RefSeq" id="WP_171596546.1">
    <property type="nucleotide sequence ID" value="NZ_RZNH01000031.1"/>
</dbReference>
<gene>
    <name evidence="4" type="ORF">ELS83_15860</name>
</gene>
<dbReference type="InterPro" id="IPR000683">
    <property type="entry name" value="Gfo/Idh/MocA-like_OxRdtase_N"/>
</dbReference>
<proteinExistence type="predicted"/>
<dbReference type="Gene3D" id="3.40.50.720">
    <property type="entry name" value="NAD(P)-binding Rossmann-like Domain"/>
    <property type="match status" value="1"/>
</dbReference>
<dbReference type="Gene3D" id="3.30.360.10">
    <property type="entry name" value="Dihydrodipicolinate Reductase, domain 2"/>
    <property type="match status" value="1"/>
</dbReference>
<protein>
    <submittedName>
        <fullName evidence="4">Gfo/Idh/MocA family oxidoreductase</fullName>
    </submittedName>
</protein>
<feature type="domain" description="Gfo/Idh/MocA-like oxidoreductase N-terminal" evidence="2">
    <location>
        <begin position="42"/>
        <end position="162"/>
    </location>
</feature>
<evidence type="ECO:0000259" key="2">
    <source>
        <dbReference type="Pfam" id="PF01408"/>
    </source>
</evidence>
<dbReference type="InterPro" id="IPR036291">
    <property type="entry name" value="NAD(P)-bd_dom_sf"/>
</dbReference>
<evidence type="ECO:0000259" key="3">
    <source>
        <dbReference type="Pfam" id="PF22725"/>
    </source>
</evidence>
<organism evidence="4 5">
    <name type="scientific">Marinifilum caeruleilacunae</name>
    <dbReference type="NCBI Taxonomy" id="2499076"/>
    <lineage>
        <taxon>Bacteria</taxon>
        <taxon>Pseudomonadati</taxon>
        <taxon>Bacteroidota</taxon>
        <taxon>Bacteroidia</taxon>
        <taxon>Marinilabiliales</taxon>
        <taxon>Marinifilaceae</taxon>
    </lineage>
</organism>
<comment type="caution">
    <text evidence="4">The sequence shown here is derived from an EMBL/GenBank/DDBJ whole genome shotgun (WGS) entry which is preliminary data.</text>
</comment>
<keyword evidence="5" id="KW-1185">Reference proteome</keyword>
<keyword evidence="1" id="KW-0732">Signal</keyword>
<dbReference type="Pfam" id="PF01408">
    <property type="entry name" value="GFO_IDH_MocA"/>
    <property type="match status" value="1"/>
</dbReference>
<dbReference type="SUPFAM" id="SSF51735">
    <property type="entry name" value="NAD(P)-binding Rossmann-fold domains"/>
    <property type="match status" value="1"/>
</dbReference>
<reference evidence="4 5" key="1">
    <citation type="submission" date="2018-12" db="EMBL/GenBank/DDBJ databases">
        <title>Marinifilum JC070 sp. nov., a marine bacterium isolated from Yongle Blue Hole in the South China Sea.</title>
        <authorList>
            <person name="Fu T."/>
        </authorList>
    </citation>
    <scope>NUCLEOTIDE SEQUENCE [LARGE SCALE GENOMIC DNA]</scope>
    <source>
        <strain evidence="4 5">JC070</strain>
    </source>
</reference>
<evidence type="ECO:0000256" key="1">
    <source>
        <dbReference type="SAM" id="SignalP"/>
    </source>
</evidence>
<evidence type="ECO:0000313" key="4">
    <source>
        <dbReference type="EMBL" id="NOU61282.1"/>
    </source>
</evidence>
<dbReference type="SUPFAM" id="SSF55347">
    <property type="entry name" value="Glyceraldehyde-3-phosphate dehydrogenase-like, C-terminal domain"/>
    <property type="match status" value="1"/>
</dbReference>
<dbReference type="InterPro" id="IPR055170">
    <property type="entry name" value="GFO_IDH_MocA-like_dom"/>
</dbReference>
<evidence type="ECO:0000313" key="5">
    <source>
        <dbReference type="Proteomes" id="UP000732105"/>
    </source>
</evidence>
<dbReference type="PROSITE" id="PS51318">
    <property type="entry name" value="TAT"/>
    <property type="match status" value="1"/>
</dbReference>
<feature type="chain" id="PRO_5045264325" evidence="1">
    <location>
        <begin position="33"/>
        <end position="417"/>
    </location>
</feature>
<dbReference type="Proteomes" id="UP000732105">
    <property type="component" value="Unassembled WGS sequence"/>
</dbReference>
<dbReference type="EMBL" id="RZNH01000031">
    <property type="protein sequence ID" value="NOU61282.1"/>
    <property type="molecule type" value="Genomic_DNA"/>
</dbReference>
<dbReference type="InterPro" id="IPR006311">
    <property type="entry name" value="TAT_signal"/>
</dbReference>
<feature type="domain" description="GFO/IDH/MocA-like oxidoreductase" evidence="3">
    <location>
        <begin position="170"/>
        <end position="302"/>
    </location>
</feature>
<sequence length="417" mass="46986">MSNPISRRKFIGNISALGLASTLPFMSTFSFASDLSSPSNIVNVGIIGVGSRGKVLLLNIQKIQGIKIIAVCDNYDTNYKRAISLTRNTAKAYTDHRKLLENKDLDAVIIATPLHEHAHITIDALNSGLHVFCEKSMAKTAEDCNAMVSAALRNNKILQIGHQRLFDPMYHKAIEMIQNKQLGSLTQIRAFWHRNRDWRKPVPSPELERKINWRLYEEYSLGLMTELASHHLQVANWVYGAAPISVAGFGSINYWKDGRELFDNVNLVYKYPNGNHLVYDSLISNKHYGMEVQVMGDKGTLEMEKGNYFLEHPPAAPGILQLVNDIEKGIFETVPIGGASWVPETANKVKPTKYHQTQKGLPEPTELQFHSFANHIRENKIDEENLKHGYNSSICAIMGHKAMLENKVIEIPDNLRM</sequence>
<accession>A0ABX1WYW0</accession>
<name>A0ABX1WYW0_9BACT</name>
<dbReference type="InterPro" id="IPR050463">
    <property type="entry name" value="Gfo/Idh/MocA_oxidrdct_glycsds"/>
</dbReference>